<sequence length="81" mass="9520">MLGHLQFRALSPDEQTAYVFIYGTYLAQRYELEYGINLYHLDTFFCEVWVCQVQSEVVRLRSFTSRQPLLPYAALVRLPAL</sequence>
<dbReference type="EMBL" id="FWWW01000028">
    <property type="protein sequence ID" value="SMB81396.1"/>
    <property type="molecule type" value="Genomic_DNA"/>
</dbReference>
<evidence type="ECO:0000313" key="1">
    <source>
        <dbReference type="EMBL" id="SMB81396.1"/>
    </source>
</evidence>
<dbReference type="AlphaFoldDB" id="A0A1W1UJX4"/>
<organism evidence="1 2">
    <name type="scientific">Hymenobacter roseosalivarius DSM 11622</name>
    <dbReference type="NCBI Taxonomy" id="645990"/>
    <lineage>
        <taxon>Bacteria</taxon>
        <taxon>Pseudomonadati</taxon>
        <taxon>Bacteroidota</taxon>
        <taxon>Cytophagia</taxon>
        <taxon>Cytophagales</taxon>
        <taxon>Hymenobacteraceae</taxon>
        <taxon>Hymenobacter</taxon>
    </lineage>
</organism>
<name>A0A1W1UJX4_9BACT</name>
<proteinExistence type="predicted"/>
<protein>
    <submittedName>
        <fullName evidence="1">Uncharacterized protein</fullName>
    </submittedName>
</protein>
<reference evidence="1 2" key="1">
    <citation type="submission" date="2017-04" db="EMBL/GenBank/DDBJ databases">
        <authorList>
            <person name="Afonso C.L."/>
            <person name="Miller P.J."/>
            <person name="Scott M.A."/>
            <person name="Spackman E."/>
            <person name="Goraichik I."/>
            <person name="Dimitrov K.M."/>
            <person name="Suarez D.L."/>
            <person name="Swayne D.E."/>
        </authorList>
    </citation>
    <scope>NUCLEOTIDE SEQUENCE [LARGE SCALE GENOMIC DNA]</scope>
    <source>
        <strain evidence="1 2">DSM 11622</strain>
    </source>
</reference>
<dbReference type="RefSeq" id="WP_084443365.1">
    <property type="nucleotide sequence ID" value="NZ_FWWW01000028.1"/>
</dbReference>
<dbReference type="STRING" id="645990.SAMN00120144_4277"/>
<accession>A0A1W1UJX4</accession>
<dbReference type="OrthoDB" id="886795at2"/>
<evidence type="ECO:0000313" key="2">
    <source>
        <dbReference type="Proteomes" id="UP000192266"/>
    </source>
</evidence>
<gene>
    <name evidence="1" type="ORF">SAMN00120144_4277</name>
</gene>
<dbReference type="Proteomes" id="UP000192266">
    <property type="component" value="Unassembled WGS sequence"/>
</dbReference>
<keyword evidence="2" id="KW-1185">Reference proteome</keyword>